<dbReference type="Proteomes" id="UP001501509">
    <property type="component" value="Unassembled WGS sequence"/>
</dbReference>
<protein>
    <submittedName>
        <fullName evidence="3">DUF948 domain-containing protein</fullName>
    </submittedName>
</protein>
<organism evidence="3 4">
    <name type="scientific">Actinomadura fulvescens</name>
    <dbReference type="NCBI Taxonomy" id="46160"/>
    <lineage>
        <taxon>Bacteria</taxon>
        <taxon>Bacillati</taxon>
        <taxon>Actinomycetota</taxon>
        <taxon>Actinomycetes</taxon>
        <taxon>Streptosporangiales</taxon>
        <taxon>Thermomonosporaceae</taxon>
        <taxon>Actinomadura</taxon>
    </lineage>
</organism>
<feature type="transmembrane region" description="Helical" evidence="2">
    <location>
        <begin position="6"/>
        <end position="28"/>
    </location>
</feature>
<comment type="caution">
    <text evidence="3">The sequence shown here is derived from an EMBL/GenBank/DDBJ whole genome shotgun (WGS) entry which is preliminary data.</text>
</comment>
<evidence type="ECO:0000256" key="2">
    <source>
        <dbReference type="SAM" id="Phobius"/>
    </source>
</evidence>
<evidence type="ECO:0000256" key="1">
    <source>
        <dbReference type="SAM" id="MobiDB-lite"/>
    </source>
</evidence>
<evidence type="ECO:0000313" key="4">
    <source>
        <dbReference type="Proteomes" id="UP001501509"/>
    </source>
</evidence>
<feature type="compositionally biased region" description="Low complexity" evidence="1">
    <location>
        <begin position="129"/>
        <end position="147"/>
    </location>
</feature>
<dbReference type="EMBL" id="BAAATD010000017">
    <property type="protein sequence ID" value="GAA2633238.1"/>
    <property type="molecule type" value="Genomic_DNA"/>
</dbReference>
<name>A0ABN3QRQ2_9ACTN</name>
<accession>A0ABN3QRQ2</accession>
<dbReference type="InterPro" id="IPR009293">
    <property type="entry name" value="UPF0478"/>
</dbReference>
<proteinExistence type="predicted"/>
<evidence type="ECO:0000313" key="3">
    <source>
        <dbReference type="EMBL" id="GAA2633238.1"/>
    </source>
</evidence>
<keyword evidence="4" id="KW-1185">Reference proteome</keyword>
<sequence length="147" mass="15235">MLTGGQLAGLIVAVFWAILVAFIALTLLKLARLLGEASKVVSDIGDQAGPLLDDMTRTVQRANEQLGRTDVITKQVAGVTQNVSAVTTVMTSVVGGPLVKAAAFSYGVRKALGNNRPGEPPADRPQLPARGSDARGSGSRASGRGRR</sequence>
<gene>
    <name evidence="3" type="ORF">GCM10010411_84710</name>
</gene>
<reference evidence="3 4" key="1">
    <citation type="journal article" date="2019" name="Int. J. Syst. Evol. Microbiol.">
        <title>The Global Catalogue of Microorganisms (GCM) 10K type strain sequencing project: providing services to taxonomists for standard genome sequencing and annotation.</title>
        <authorList>
            <consortium name="The Broad Institute Genomics Platform"/>
            <consortium name="The Broad Institute Genome Sequencing Center for Infectious Disease"/>
            <person name="Wu L."/>
            <person name="Ma J."/>
        </authorList>
    </citation>
    <scope>NUCLEOTIDE SEQUENCE [LARGE SCALE GENOMIC DNA]</scope>
    <source>
        <strain evidence="3 4">JCM 6833</strain>
    </source>
</reference>
<feature type="region of interest" description="Disordered" evidence="1">
    <location>
        <begin position="112"/>
        <end position="147"/>
    </location>
</feature>
<dbReference type="Pfam" id="PF06103">
    <property type="entry name" value="DUF948"/>
    <property type="match status" value="1"/>
</dbReference>
<dbReference type="RefSeq" id="WP_344548174.1">
    <property type="nucleotide sequence ID" value="NZ_BAAATD010000017.1"/>
</dbReference>
<keyword evidence="2" id="KW-1133">Transmembrane helix</keyword>
<keyword evidence="2" id="KW-0812">Transmembrane</keyword>
<keyword evidence="2" id="KW-0472">Membrane</keyword>